<keyword evidence="3" id="KW-1185">Reference proteome</keyword>
<name>A0ABD3M0Q1_9STRA</name>
<evidence type="ECO:0000256" key="1">
    <source>
        <dbReference type="SAM" id="MobiDB-lite"/>
    </source>
</evidence>
<accession>A0ABD3M0Q1</accession>
<evidence type="ECO:0000313" key="2">
    <source>
        <dbReference type="EMBL" id="KAL3757172.1"/>
    </source>
</evidence>
<gene>
    <name evidence="2" type="ORF">ACHAWU_004604</name>
</gene>
<proteinExistence type="predicted"/>
<dbReference type="EMBL" id="JALLBG020000272">
    <property type="protein sequence ID" value="KAL3757172.1"/>
    <property type="molecule type" value="Genomic_DNA"/>
</dbReference>
<reference evidence="2 3" key="1">
    <citation type="submission" date="2024-10" db="EMBL/GenBank/DDBJ databases">
        <title>Updated reference genomes for cyclostephanoid diatoms.</title>
        <authorList>
            <person name="Roberts W.R."/>
            <person name="Alverson A.J."/>
        </authorList>
    </citation>
    <scope>NUCLEOTIDE SEQUENCE [LARGE SCALE GENOMIC DNA]</scope>
    <source>
        <strain evidence="2 3">AJA232-27</strain>
    </source>
</reference>
<feature type="region of interest" description="Disordered" evidence="1">
    <location>
        <begin position="252"/>
        <end position="272"/>
    </location>
</feature>
<feature type="compositionally biased region" description="Acidic residues" evidence="1">
    <location>
        <begin position="180"/>
        <end position="194"/>
    </location>
</feature>
<sequence>MTSSELARLRSTLQDLQSVELPANYQQLFIDKENDPNHRNDAATDAANTDASTNNVNHELLHRYKTARNAYLQQKTIGCFLSSLQKYDPTTNKFPLPQSIDPTEQVELSQRQATVLEAIQETMDKVSGEMDIVQMTWKKFVEKRMELTQIVEGIERDERNRQLSQGEEENDGMGPHTDATMDDDEDEEEITEDDVALQEEKLEALQQRKLDLEKRLRHVRSQILDMEDDCHRTKRIVNEVREKSGRKPLVWKTGDSEATTTAGDDNDTEEKNGEHIPAVTEQLELEIAQMEHKATELKKSSDFYDGMRELMEELGGVKILSSTTIPSSTSVGEPTPNNNNKGFILTLMLLGSHILEITLLQTLSTQKDGLHISNAKITTATTFPMPESPKNNMGSTNDEETTSLMETMHSISLSNQSFSKILSQKQAVEVTIPPLDDLVSWSHSLESSSHGIRFILLETMARIRTLEARVVELSTLRERYAAHVYDVDSSSTLMNHRYGGGAEQEVVCAINEGITVALRLGSDCPLVPGSVYISEIFGLGGWDDEKLKTLKGVVLNSRCRGPVEVMQCLTTEIRKRCREEGWVVPTTPTLPRGKRSVNQ</sequence>
<dbReference type="Proteomes" id="UP001530293">
    <property type="component" value="Unassembled WGS sequence"/>
</dbReference>
<organism evidence="2 3">
    <name type="scientific">Discostella pseudostelligera</name>
    <dbReference type="NCBI Taxonomy" id="259834"/>
    <lineage>
        <taxon>Eukaryota</taxon>
        <taxon>Sar</taxon>
        <taxon>Stramenopiles</taxon>
        <taxon>Ochrophyta</taxon>
        <taxon>Bacillariophyta</taxon>
        <taxon>Coscinodiscophyceae</taxon>
        <taxon>Thalassiosirophycidae</taxon>
        <taxon>Stephanodiscales</taxon>
        <taxon>Stephanodiscaceae</taxon>
        <taxon>Discostella</taxon>
    </lineage>
</organism>
<protein>
    <submittedName>
        <fullName evidence="2">Uncharacterized protein</fullName>
    </submittedName>
</protein>
<comment type="caution">
    <text evidence="2">The sequence shown here is derived from an EMBL/GenBank/DDBJ whole genome shotgun (WGS) entry which is preliminary data.</text>
</comment>
<evidence type="ECO:0000313" key="3">
    <source>
        <dbReference type="Proteomes" id="UP001530293"/>
    </source>
</evidence>
<dbReference type="AlphaFoldDB" id="A0ABD3M0Q1"/>
<feature type="region of interest" description="Disordered" evidence="1">
    <location>
        <begin position="156"/>
        <end position="194"/>
    </location>
</feature>